<dbReference type="Proteomes" id="UP000799118">
    <property type="component" value="Unassembled WGS sequence"/>
</dbReference>
<gene>
    <name evidence="2" type="ORF">BT96DRAFT_504989</name>
</gene>
<feature type="domain" description="DUF6699" evidence="1">
    <location>
        <begin position="278"/>
        <end position="411"/>
    </location>
</feature>
<evidence type="ECO:0000313" key="3">
    <source>
        <dbReference type="Proteomes" id="UP000799118"/>
    </source>
</evidence>
<evidence type="ECO:0000259" key="1">
    <source>
        <dbReference type="Pfam" id="PF20415"/>
    </source>
</evidence>
<dbReference type="InterPro" id="IPR046522">
    <property type="entry name" value="DUF6699"/>
</dbReference>
<accession>A0A6A4HV46</accession>
<sequence>MESGTDGVRNEGNNIYYEVSDEEEDKFSIVDLSLEDAVPSVAAGQAGKMAKEMTASNIQPPSVPTPWGPYNAPPMTTPYNLPPTTNPYNVPPTMNPYNVPPTTNPYNVPPTTNPYNVPPTTNPYNVPTPKAGPYNVPTPRAGPYNVPTPRGPYNLPTPRGPNDGPTSVNPLGMSWGVPNLTGPYGGPSIGPWGVPPWTVPTSMDPYGGPTSIGPYGQTSMGTVLKPNEMAHVDKFAAGTHYGPVLEPFLTHVLWVVPKLNPLIMSVHFEAGEPQHEYLRWNMLWAPDTVHRSSDPPQTSWLVGRYSPATFPRIASMRLLSSILHPFTIEIFAQDPDIGVTCEDLIDGIFRFMRKHSSKADFHNLSTSRKRIVLKSYKYNRSLVRRQLGEALGEGLQRMDFLGEETMFGGIREDPIAVMRLCGQVLPCTWILDCMTEYAAEEH</sequence>
<name>A0A6A4HV46_9AGAR</name>
<organism evidence="2 3">
    <name type="scientific">Gymnopus androsaceus JB14</name>
    <dbReference type="NCBI Taxonomy" id="1447944"/>
    <lineage>
        <taxon>Eukaryota</taxon>
        <taxon>Fungi</taxon>
        <taxon>Dikarya</taxon>
        <taxon>Basidiomycota</taxon>
        <taxon>Agaricomycotina</taxon>
        <taxon>Agaricomycetes</taxon>
        <taxon>Agaricomycetidae</taxon>
        <taxon>Agaricales</taxon>
        <taxon>Marasmiineae</taxon>
        <taxon>Omphalotaceae</taxon>
        <taxon>Gymnopus</taxon>
    </lineage>
</organism>
<protein>
    <recommendedName>
        <fullName evidence="1">DUF6699 domain-containing protein</fullName>
    </recommendedName>
</protein>
<dbReference type="EMBL" id="ML769428">
    <property type="protein sequence ID" value="KAE9403122.1"/>
    <property type="molecule type" value="Genomic_DNA"/>
</dbReference>
<dbReference type="Pfam" id="PF20415">
    <property type="entry name" value="DUF6699"/>
    <property type="match status" value="1"/>
</dbReference>
<keyword evidence="3" id="KW-1185">Reference proteome</keyword>
<proteinExistence type="predicted"/>
<reference evidence="2" key="1">
    <citation type="journal article" date="2019" name="Environ. Microbiol.">
        <title>Fungal ecological strategies reflected in gene transcription - a case study of two litter decomposers.</title>
        <authorList>
            <person name="Barbi F."/>
            <person name="Kohler A."/>
            <person name="Barry K."/>
            <person name="Baskaran P."/>
            <person name="Daum C."/>
            <person name="Fauchery L."/>
            <person name="Ihrmark K."/>
            <person name="Kuo A."/>
            <person name="LaButti K."/>
            <person name="Lipzen A."/>
            <person name="Morin E."/>
            <person name="Grigoriev I.V."/>
            <person name="Henrissat B."/>
            <person name="Lindahl B."/>
            <person name="Martin F."/>
        </authorList>
    </citation>
    <scope>NUCLEOTIDE SEQUENCE</scope>
    <source>
        <strain evidence="2">JB14</strain>
    </source>
</reference>
<evidence type="ECO:0000313" key="2">
    <source>
        <dbReference type="EMBL" id="KAE9403122.1"/>
    </source>
</evidence>
<dbReference type="OrthoDB" id="3352225at2759"/>
<dbReference type="AlphaFoldDB" id="A0A6A4HV46"/>